<feature type="region of interest" description="Disordered" evidence="1">
    <location>
        <begin position="1"/>
        <end position="56"/>
    </location>
</feature>
<dbReference type="Proteomes" id="UP000239757">
    <property type="component" value="Unassembled WGS sequence"/>
</dbReference>
<evidence type="ECO:0000313" key="2">
    <source>
        <dbReference type="EMBL" id="PPS12916.1"/>
    </source>
</evidence>
<organism evidence="2 3">
    <name type="scientific">Gossypium barbadense</name>
    <name type="common">Sea Island cotton</name>
    <name type="synonym">Hibiscus barbadensis</name>
    <dbReference type="NCBI Taxonomy" id="3634"/>
    <lineage>
        <taxon>Eukaryota</taxon>
        <taxon>Viridiplantae</taxon>
        <taxon>Streptophyta</taxon>
        <taxon>Embryophyta</taxon>
        <taxon>Tracheophyta</taxon>
        <taxon>Spermatophyta</taxon>
        <taxon>Magnoliopsida</taxon>
        <taxon>eudicotyledons</taxon>
        <taxon>Gunneridae</taxon>
        <taxon>Pentapetalae</taxon>
        <taxon>rosids</taxon>
        <taxon>malvids</taxon>
        <taxon>Malvales</taxon>
        <taxon>Malvaceae</taxon>
        <taxon>Malvoideae</taxon>
        <taxon>Gossypium</taxon>
    </lineage>
</organism>
<evidence type="ECO:0000313" key="3">
    <source>
        <dbReference type="Proteomes" id="UP000239757"/>
    </source>
</evidence>
<evidence type="ECO:0000256" key="1">
    <source>
        <dbReference type="SAM" id="MobiDB-lite"/>
    </source>
</evidence>
<gene>
    <name evidence="2" type="ORF">GOBAR_AA07726</name>
</gene>
<reference evidence="2 3" key="1">
    <citation type="submission" date="2015-01" db="EMBL/GenBank/DDBJ databases">
        <title>Genome of allotetraploid Gossypium barbadense reveals genomic plasticity and fiber elongation in cotton evolution.</title>
        <authorList>
            <person name="Chen X."/>
            <person name="Liu X."/>
            <person name="Zhao B."/>
            <person name="Zheng H."/>
            <person name="Hu Y."/>
            <person name="Lu G."/>
            <person name="Yang C."/>
            <person name="Chen J."/>
            <person name="Shan C."/>
            <person name="Zhang L."/>
            <person name="Zhou Y."/>
            <person name="Wang L."/>
            <person name="Guo W."/>
            <person name="Bai Y."/>
            <person name="Ruan J."/>
            <person name="Shangguan X."/>
            <person name="Mao Y."/>
            <person name="Jiang J."/>
            <person name="Zhu Y."/>
            <person name="Lei J."/>
            <person name="Kang H."/>
            <person name="Chen S."/>
            <person name="He X."/>
            <person name="Wang R."/>
            <person name="Wang Y."/>
            <person name="Chen J."/>
            <person name="Wang L."/>
            <person name="Yu S."/>
            <person name="Wang B."/>
            <person name="Wei J."/>
            <person name="Song S."/>
            <person name="Lu X."/>
            <person name="Gao Z."/>
            <person name="Gu W."/>
            <person name="Deng X."/>
            <person name="Ma D."/>
            <person name="Wang S."/>
            <person name="Liang W."/>
            <person name="Fang L."/>
            <person name="Cai C."/>
            <person name="Zhu X."/>
            <person name="Zhou B."/>
            <person name="Zhang Y."/>
            <person name="Chen Z."/>
            <person name="Xu S."/>
            <person name="Zhu R."/>
            <person name="Wang S."/>
            <person name="Zhang T."/>
            <person name="Zhao G."/>
        </authorList>
    </citation>
    <scope>NUCLEOTIDE SEQUENCE [LARGE SCALE GENOMIC DNA]</scope>
    <source>
        <strain evidence="3">cv. Xinhai21</strain>
        <tissue evidence="2">Leaf</tissue>
    </source>
</reference>
<dbReference type="AlphaFoldDB" id="A0A2P5YBG3"/>
<dbReference type="EMBL" id="KZ663415">
    <property type="protein sequence ID" value="PPS12916.1"/>
    <property type="molecule type" value="Genomic_DNA"/>
</dbReference>
<accession>A0A2P5YBG3</accession>
<sequence length="129" mass="13877">MSSSCGKKVAAPASKKRKGASSSSGPTAKHPFKGKGIGVTQLSEHPSQRMERTLPTEARPLYVDRYSKDLVISLRHAPTQLPIANAKAQRAVTPSSFIPSAPGKELTATREATSLSLHSWETYQICAFL</sequence>
<protein>
    <submittedName>
        <fullName evidence="2">Uncharacterized protein</fullName>
    </submittedName>
</protein>
<name>A0A2P5YBG3_GOSBA</name>
<proteinExistence type="predicted"/>